<dbReference type="RefSeq" id="WP_008612487.1">
    <property type="nucleotide sequence ID" value="NZ_JH651379.1"/>
</dbReference>
<dbReference type="GO" id="GO:0008381">
    <property type="term" value="F:mechanosensitive monoatomic ion channel activity"/>
    <property type="evidence" value="ECO:0007669"/>
    <property type="project" value="InterPro"/>
</dbReference>
<dbReference type="InterPro" id="IPR045275">
    <property type="entry name" value="MscS_archaea/bacteria_type"/>
</dbReference>
<dbReference type="InterPro" id="IPR008910">
    <property type="entry name" value="MSC_TM_helix"/>
</dbReference>
<feature type="transmembrane region" description="Helical" evidence="1">
    <location>
        <begin position="100"/>
        <end position="123"/>
    </location>
</feature>
<dbReference type="AlphaFoldDB" id="I3C675"/>
<feature type="transmembrane region" description="Helical" evidence="1">
    <location>
        <begin position="251"/>
        <end position="272"/>
    </location>
</feature>
<dbReference type="PANTHER" id="PTHR30221">
    <property type="entry name" value="SMALL-CONDUCTANCE MECHANOSENSITIVE CHANNEL"/>
    <property type="match status" value="1"/>
</dbReference>
<feature type="transmembrane region" description="Helical" evidence="1">
    <location>
        <begin position="350"/>
        <end position="369"/>
    </location>
</feature>
<gene>
    <name evidence="2" type="ORF">JoomaDRAFT_2124</name>
</gene>
<dbReference type="PANTHER" id="PTHR30221:SF1">
    <property type="entry name" value="SMALL-CONDUCTANCE MECHANOSENSITIVE CHANNEL"/>
    <property type="match status" value="1"/>
</dbReference>
<keyword evidence="3" id="KW-1185">Reference proteome</keyword>
<dbReference type="OrthoDB" id="1411407at2"/>
<dbReference type="EMBL" id="JH651379">
    <property type="protein sequence ID" value="EIJ39118.1"/>
    <property type="molecule type" value="Genomic_DNA"/>
</dbReference>
<dbReference type="STRING" id="926559.JoomaDRAFT_2124"/>
<feature type="transmembrane region" description="Helical" evidence="1">
    <location>
        <begin position="284"/>
        <end position="308"/>
    </location>
</feature>
<dbReference type="SUPFAM" id="SSF82861">
    <property type="entry name" value="Mechanosensitive channel protein MscS (YggB), transmembrane region"/>
    <property type="match status" value="1"/>
</dbReference>
<name>I3C675_9FLAO</name>
<accession>I3C675</accession>
<keyword evidence="1" id="KW-0812">Transmembrane</keyword>
<feature type="transmembrane region" description="Helical" evidence="1">
    <location>
        <begin position="155"/>
        <end position="176"/>
    </location>
</feature>
<protein>
    <submittedName>
        <fullName evidence="2">Uncharacterized protein</fullName>
    </submittedName>
</protein>
<organism evidence="2 3">
    <name type="scientific">Galbibacter orientalis DSM 19592</name>
    <dbReference type="NCBI Taxonomy" id="926559"/>
    <lineage>
        <taxon>Bacteria</taxon>
        <taxon>Pseudomonadati</taxon>
        <taxon>Bacteroidota</taxon>
        <taxon>Flavobacteriia</taxon>
        <taxon>Flavobacteriales</taxon>
        <taxon>Flavobacteriaceae</taxon>
        <taxon>Galbibacter</taxon>
    </lineage>
</organism>
<reference evidence="2 3" key="1">
    <citation type="submission" date="2012-02" db="EMBL/GenBank/DDBJ databases">
        <title>Improved High-Quality Draft genome of Joostella marina DSM 19592.</title>
        <authorList>
            <consortium name="US DOE Joint Genome Institute (JGI-PGF)"/>
            <person name="Lucas S."/>
            <person name="Copeland A."/>
            <person name="Lapidus A."/>
            <person name="Bruce D."/>
            <person name="Goodwin L."/>
            <person name="Pitluck S."/>
            <person name="Peters L."/>
            <person name="Chertkov O."/>
            <person name="Ovchinnikova G."/>
            <person name="Kyrpides N."/>
            <person name="Mavromatis K."/>
            <person name="Detter J.C."/>
            <person name="Han C."/>
            <person name="Land M."/>
            <person name="Hauser L."/>
            <person name="Markowitz V."/>
            <person name="Cheng J.-F."/>
            <person name="Hugenholtz P."/>
            <person name="Woyke T."/>
            <person name="Wu D."/>
            <person name="Tindall B."/>
            <person name="Brambilla E."/>
            <person name="Klenk H.-P."/>
            <person name="Eisen J.A."/>
        </authorList>
    </citation>
    <scope>NUCLEOTIDE SEQUENCE [LARGE SCALE GENOMIC DNA]</scope>
    <source>
        <strain evidence="2 3">DSM 19592</strain>
    </source>
</reference>
<dbReference type="InterPro" id="IPR011014">
    <property type="entry name" value="MscS_channel_TM-2"/>
</dbReference>
<feature type="transmembrane region" description="Helical" evidence="1">
    <location>
        <begin position="12"/>
        <end position="33"/>
    </location>
</feature>
<sequence length="396" mass="43685">MRETIHLITEKILSFMPSILGAIIVLFIGWLIARGVKAVVIKILKKTSLDEKILSKTDLGNTNIFLGNIFYYVIMIIVIMVVLELLGVSQVLTPLENMVAEILSFIPSIIAGFLIAFAGYLLAKFVSNLINLGGSFLDKLIDKTGFKDTEMLVNIVQKVIFILIFVPFLIQAFHALNIKSISEPANNILLKFTNLIGEVLVASAILVLFIWGGKYLTNLIEDLLKSLKLDSLSEKIQLHKIIGEKQSLAKIVSNVCYFFIVFFGIITAVEILQLDHLTYILNEILTLTGQIIFGLLILAIGNYISLLIYNMVSKSNNNNFIAGIVRAASLALFITISLRAMGIANEIVEIAFTFIIGALAVTVALSYGLGGREAAGEHFKEILQKMKSKSPSNKEE</sequence>
<evidence type="ECO:0000313" key="2">
    <source>
        <dbReference type="EMBL" id="EIJ39118.1"/>
    </source>
</evidence>
<feature type="transmembrane region" description="Helical" evidence="1">
    <location>
        <begin position="188"/>
        <end position="211"/>
    </location>
</feature>
<dbReference type="NCBIfam" id="NF033912">
    <property type="entry name" value="msc"/>
    <property type="match status" value="1"/>
</dbReference>
<keyword evidence="1" id="KW-1133">Transmembrane helix</keyword>
<dbReference type="Proteomes" id="UP000004690">
    <property type="component" value="Unassembled WGS sequence"/>
</dbReference>
<dbReference type="HOGENOM" id="CLU_035789_1_1_10"/>
<proteinExistence type="predicted"/>
<evidence type="ECO:0000256" key="1">
    <source>
        <dbReference type="SAM" id="Phobius"/>
    </source>
</evidence>
<evidence type="ECO:0000313" key="3">
    <source>
        <dbReference type="Proteomes" id="UP000004690"/>
    </source>
</evidence>
<keyword evidence="1" id="KW-0472">Membrane</keyword>
<dbReference type="Gene3D" id="1.10.287.1260">
    <property type="match status" value="1"/>
</dbReference>
<dbReference type="Pfam" id="PF05552">
    <property type="entry name" value="MS_channel_1st_1"/>
    <property type="match status" value="2"/>
</dbReference>
<dbReference type="GO" id="GO:0016020">
    <property type="term" value="C:membrane"/>
    <property type="evidence" value="ECO:0007669"/>
    <property type="project" value="InterPro"/>
</dbReference>
<dbReference type="eggNOG" id="ENOG502Z9ZP">
    <property type="taxonomic scope" value="Bacteria"/>
</dbReference>
<feature type="transmembrane region" description="Helical" evidence="1">
    <location>
        <begin position="320"/>
        <end position="338"/>
    </location>
</feature>
<feature type="transmembrane region" description="Helical" evidence="1">
    <location>
        <begin position="69"/>
        <end position="88"/>
    </location>
</feature>